<dbReference type="Proteomes" id="UP000629098">
    <property type="component" value="Unassembled WGS sequence"/>
</dbReference>
<dbReference type="Pfam" id="PF13560">
    <property type="entry name" value="HTH_31"/>
    <property type="match status" value="1"/>
</dbReference>
<evidence type="ECO:0000313" key="4">
    <source>
        <dbReference type="Proteomes" id="UP000629098"/>
    </source>
</evidence>
<proteinExistence type="predicted"/>
<dbReference type="InterPro" id="IPR010982">
    <property type="entry name" value="Lambda_DNA-bd_dom_sf"/>
</dbReference>
<dbReference type="RefSeq" id="WP_190828718.1">
    <property type="nucleotide sequence ID" value="NZ_CAWPPI010000050.1"/>
</dbReference>
<evidence type="ECO:0000313" key="3">
    <source>
        <dbReference type="EMBL" id="MBD2773215.1"/>
    </source>
</evidence>
<gene>
    <name evidence="3" type="ORF">ICL16_14340</name>
</gene>
<evidence type="ECO:0000256" key="1">
    <source>
        <dbReference type="SAM" id="MobiDB-lite"/>
    </source>
</evidence>
<feature type="compositionally biased region" description="Polar residues" evidence="1">
    <location>
        <begin position="1"/>
        <end position="24"/>
    </location>
</feature>
<comment type="caution">
    <text evidence="3">The sequence shown here is derived from an EMBL/GenBank/DDBJ whole genome shotgun (WGS) entry which is preliminary data.</text>
</comment>
<dbReference type="InterPro" id="IPR001387">
    <property type="entry name" value="Cro/C1-type_HTH"/>
</dbReference>
<reference evidence="3" key="1">
    <citation type="submission" date="2020-09" db="EMBL/GenBank/DDBJ databases">
        <title>Iningainema tapete sp. nov. (Scytonemataceae, Cyanobacteria) from greenhouses in central Florida (USA) produces two types of nodularin with biosynthetic potential for microcystin-LR and anabaenopeptins.</title>
        <authorList>
            <person name="Berthold D.E."/>
            <person name="Lefler F.W."/>
            <person name="Huang I.-S."/>
            <person name="Abdulla H."/>
            <person name="Zimba P.V."/>
            <person name="Laughinghouse H.D. IV."/>
        </authorList>
    </citation>
    <scope>NUCLEOTIDE SEQUENCE</scope>
    <source>
        <strain evidence="3">BLCCT55</strain>
    </source>
</reference>
<accession>A0A8J6XH45</accession>
<dbReference type="PROSITE" id="PS50943">
    <property type="entry name" value="HTH_CROC1"/>
    <property type="match status" value="1"/>
</dbReference>
<dbReference type="GO" id="GO:0003677">
    <property type="term" value="F:DNA binding"/>
    <property type="evidence" value="ECO:0007669"/>
    <property type="project" value="InterPro"/>
</dbReference>
<evidence type="ECO:0000259" key="2">
    <source>
        <dbReference type="PROSITE" id="PS50943"/>
    </source>
</evidence>
<feature type="region of interest" description="Disordered" evidence="1">
    <location>
        <begin position="1"/>
        <end position="72"/>
    </location>
</feature>
<keyword evidence="4" id="KW-1185">Reference proteome</keyword>
<dbReference type="AlphaFoldDB" id="A0A8J6XH45"/>
<protein>
    <submittedName>
        <fullName evidence="3">Helix-turn-helix transcriptional regulator</fullName>
    </submittedName>
</protein>
<dbReference type="CDD" id="cd00093">
    <property type="entry name" value="HTH_XRE"/>
    <property type="match status" value="1"/>
</dbReference>
<name>A0A8J6XH45_9CYAN</name>
<dbReference type="EMBL" id="JACXAE010000050">
    <property type="protein sequence ID" value="MBD2773215.1"/>
    <property type="molecule type" value="Genomic_DNA"/>
</dbReference>
<feature type="compositionally biased region" description="Low complexity" evidence="1">
    <location>
        <begin position="37"/>
        <end position="53"/>
    </location>
</feature>
<organism evidence="3 4">
    <name type="scientific">Iningainema tapete BLCC-T55</name>
    <dbReference type="NCBI Taxonomy" id="2748662"/>
    <lineage>
        <taxon>Bacteria</taxon>
        <taxon>Bacillati</taxon>
        <taxon>Cyanobacteriota</taxon>
        <taxon>Cyanophyceae</taxon>
        <taxon>Nostocales</taxon>
        <taxon>Scytonemataceae</taxon>
        <taxon>Iningainema tapete</taxon>
    </lineage>
</organism>
<sequence length="553" mass="62636">MTSNRAKTTQTQPEMKSPEISTVNVEVVTDEPESATLSKTQLRQSQRSKSTKSGSKRTGKRPETSPDLFPDGMTDYAASNRLIWEGANILTQGSDLPWLTSEEGEAYYKSLVAKGKGYISFWLSDDLYAKDPSVLERDLAIALIEQFDLRATCLHLIYAAHATQLNRPWEQSFTISDTQLEQYLGLNKNKKLNKQQKLTLMLDLAKQPCHLLVYVSWPEQGRIPTFSVSRTWLWEIAEPILHFQECIANDEGETAGEKQQLVGFTLNIRCGAWAKYFLNEQMRAQKQAYYEYCILSKTLIQDIMATYHHYEGAARLMTWLLFKTKINRNSPLIAESLLRIAFGEPALQVAKTDSKARAKLVESWVKTVKALLSRGWQITPDPNTYPMEYWVEGDAVEPSLFAQIPDDPDLAVEFWAKDAAAAQGERLTDKTRRIHGKFNRLLSARLWIQPPEAIANRLNEIDESRRRYHREIESKKGSVITPVPAHLSAAIAKPVLQKIDSAELLKQMRIAKGLSQSQLASKIGRSASWVKMVETGKRNIQPQDHAILLSVLS</sequence>
<dbReference type="SUPFAM" id="SSF47413">
    <property type="entry name" value="lambda repressor-like DNA-binding domains"/>
    <property type="match status" value="1"/>
</dbReference>
<feature type="domain" description="HTH cro/C1-type" evidence="2">
    <location>
        <begin position="505"/>
        <end position="540"/>
    </location>
</feature>
<dbReference type="Gene3D" id="1.10.260.40">
    <property type="entry name" value="lambda repressor-like DNA-binding domains"/>
    <property type="match status" value="1"/>
</dbReference>